<organism evidence="1 2">
    <name type="scientific">Haloflavibacter putidus</name>
    <dbReference type="NCBI Taxonomy" id="2576776"/>
    <lineage>
        <taxon>Bacteria</taxon>
        <taxon>Pseudomonadati</taxon>
        <taxon>Bacteroidota</taxon>
        <taxon>Flavobacteriia</taxon>
        <taxon>Flavobacteriales</taxon>
        <taxon>Flavobacteriaceae</taxon>
        <taxon>Haloflavibacter</taxon>
    </lineage>
</organism>
<evidence type="ECO:0000313" key="1">
    <source>
        <dbReference type="EMBL" id="TQD40639.1"/>
    </source>
</evidence>
<dbReference type="OrthoDB" id="893802at2"/>
<protein>
    <recommendedName>
        <fullName evidence="3">Lipoprotein</fullName>
    </recommendedName>
</protein>
<dbReference type="PROSITE" id="PS51257">
    <property type="entry name" value="PROKAR_LIPOPROTEIN"/>
    <property type="match status" value="1"/>
</dbReference>
<dbReference type="Proteomes" id="UP000317169">
    <property type="component" value="Unassembled WGS sequence"/>
</dbReference>
<dbReference type="EMBL" id="VIAR01000001">
    <property type="protein sequence ID" value="TQD40639.1"/>
    <property type="molecule type" value="Genomic_DNA"/>
</dbReference>
<reference evidence="1 2" key="1">
    <citation type="submission" date="2019-06" db="EMBL/GenBank/DDBJ databases">
        <title>Flavibacter putida gen. nov., sp. nov., a novel marine bacterium of the family Flavobacteriaceae isolated from coastal seawater.</title>
        <authorList>
            <person name="Feng X."/>
        </authorList>
    </citation>
    <scope>NUCLEOTIDE SEQUENCE [LARGE SCALE GENOMIC DNA]</scope>
    <source>
        <strain evidence="1 2">PLHSN227</strain>
    </source>
</reference>
<keyword evidence="2" id="KW-1185">Reference proteome</keyword>
<dbReference type="AlphaFoldDB" id="A0A507ZTB0"/>
<name>A0A507ZTB0_9FLAO</name>
<accession>A0A507ZTB0</accession>
<proteinExistence type="predicted"/>
<dbReference type="RefSeq" id="WP_141420370.1">
    <property type="nucleotide sequence ID" value="NZ_VIAR01000001.1"/>
</dbReference>
<gene>
    <name evidence="1" type="ORF">FKR84_01275</name>
</gene>
<comment type="caution">
    <text evidence="1">The sequence shown here is derived from an EMBL/GenBank/DDBJ whole genome shotgun (WGS) entry which is preliminary data.</text>
</comment>
<evidence type="ECO:0000313" key="2">
    <source>
        <dbReference type="Proteomes" id="UP000317169"/>
    </source>
</evidence>
<sequence>MKKLIVILLGIFTLYSCDLDDTENVLITYETMPIETISMPDTLQVNQEYNFDINYIRPTTCHSFEGYDYKKQGNERRIAVINKIVNEASNCEDIDQMITEMFTFKAQDTGTYTFKFWRGRDADGEAIYIVKEVPVVDEL</sequence>
<evidence type="ECO:0008006" key="3">
    <source>
        <dbReference type="Google" id="ProtNLM"/>
    </source>
</evidence>